<evidence type="ECO:0000313" key="3">
    <source>
        <dbReference type="EMBL" id="KAG4411698.1"/>
    </source>
</evidence>
<gene>
    <name evidence="3" type="ORF">IFR04_015173</name>
</gene>
<proteinExistence type="predicted"/>
<comment type="caution">
    <text evidence="3">The sequence shown here is derived from an EMBL/GenBank/DDBJ whole genome shotgun (WGS) entry which is preliminary data.</text>
</comment>
<dbReference type="Proteomes" id="UP000664132">
    <property type="component" value="Unassembled WGS sequence"/>
</dbReference>
<protein>
    <recommendedName>
        <fullName evidence="2">Heterokaryon incompatibility domain-containing protein</fullName>
    </recommendedName>
</protein>
<dbReference type="InterPro" id="IPR010730">
    <property type="entry name" value="HET"/>
</dbReference>
<dbReference type="EMBL" id="JAFJYH010000448">
    <property type="protein sequence ID" value="KAG4411698.1"/>
    <property type="molecule type" value="Genomic_DNA"/>
</dbReference>
<evidence type="ECO:0000256" key="1">
    <source>
        <dbReference type="SAM" id="Coils"/>
    </source>
</evidence>
<keyword evidence="1" id="KW-0175">Coiled coil</keyword>
<dbReference type="Pfam" id="PF06985">
    <property type="entry name" value="HET"/>
    <property type="match status" value="1"/>
</dbReference>
<feature type="coiled-coil region" evidence="1">
    <location>
        <begin position="869"/>
        <end position="903"/>
    </location>
</feature>
<organism evidence="3 4">
    <name type="scientific">Cadophora malorum</name>
    <dbReference type="NCBI Taxonomy" id="108018"/>
    <lineage>
        <taxon>Eukaryota</taxon>
        <taxon>Fungi</taxon>
        <taxon>Dikarya</taxon>
        <taxon>Ascomycota</taxon>
        <taxon>Pezizomycotina</taxon>
        <taxon>Leotiomycetes</taxon>
        <taxon>Helotiales</taxon>
        <taxon>Ploettnerulaceae</taxon>
        <taxon>Cadophora</taxon>
    </lineage>
</organism>
<name>A0A8H7T3H3_9HELO</name>
<dbReference type="InterPro" id="IPR052895">
    <property type="entry name" value="HetReg/Transcr_Mod"/>
</dbReference>
<sequence length="913" mass="103122">MYFSLYTQEIRLVNIHPGQFSSPIHCTLRHASVSNNPPYKALSYVWGAANATRRCITVDGHPHLVTVNLEFALRRIRQPDVVTTFWIDALSINQDDNEERSIQVGMMRDIYAKATEVVIYLGEAPHHEFAGLPSKNRHPTALSVFYGDHRDKEQIAKFQRHCLPIDKEKKSGTKKKLNYAHEVCCLISLLAQISDLENVPPFNAESRPSLDSFYQRNVFEALRYMVRSTWWNRIWVVQEVVVPRNVILIYDTTTAHWEMFVKAAQSYTKNSFLTAMSSFPKEYSDVLSFFSRIVLDIHELRSRWENAETTNLLSLLRQFSIRKASDDRDKVYALLGLATEMTDAPIIEPDYSVDTVTVFKNTVLGIIKSTGSLSILTGDLGRKNRQDLPSWAVDWSATSDDVDRRRAEDTENYNASAGVAVRVHRSGEDTIDEVSKFLNELETKLRTEGVTVPPSASHCERFTLLLSSSEWEKYCLYEELPGSQRNNFECLQAIEHYLAIRGDLLWVRELDSVLDCPGLYKGQVVGIGDACFSHDGLDTLVQNWAKVIQYYSGTDSSTALYQSLEEAFLRALCADLAYPGGDASGSKRCRATEEDLQDIVTWILRSGGLSGPKRLWKRLSSRQVAMGFCSNMLASIGAATFRRRIFFTDTGFVGTGPAGIQRGDALYLLVGGRAPFILRKSGKCKVPLVSSRRQLVTMERNCYELIGDCYVHGLMDGEGMKPWKEAAAKSSERTMEQEKMCVQQQERWEQLRQQFAADDSIVELLKRPEPDSWLLTASGTADTVYSFSITVIKVVERPEFGPWLLRSSGTSEKHFVSDLNPHGRSNKLTPGTLLYSLKLPDYHASKWSEKQGMVAWIKDLAVLDTYGMIGAFQNSAKKLEEHLDDLKNTLDDATAALQGSELEIEDRTRVLIV</sequence>
<dbReference type="PANTHER" id="PTHR24148:SF82">
    <property type="entry name" value="HETEROKARYON INCOMPATIBILITY DOMAIN-CONTAINING PROTEIN"/>
    <property type="match status" value="1"/>
</dbReference>
<dbReference type="AlphaFoldDB" id="A0A8H7T3H3"/>
<evidence type="ECO:0000313" key="4">
    <source>
        <dbReference type="Proteomes" id="UP000664132"/>
    </source>
</evidence>
<accession>A0A8H7T3H3</accession>
<dbReference type="OrthoDB" id="2157530at2759"/>
<keyword evidence="4" id="KW-1185">Reference proteome</keyword>
<feature type="domain" description="Heterokaryon incompatibility" evidence="2">
    <location>
        <begin position="39"/>
        <end position="239"/>
    </location>
</feature>
<reference evidence="3" key="1">
    <citation type="submission" date="2021-02" db="EMBL/GenBank/DDBJ databases">
        <title>Genome sequence Cadophora malorum strain M34.</title>
        <authorList>
            <person name="Stefanovic E."/>
            <person name="Vu D."/>
            <person name="Scully C."/>
            <person name="Dijksterhuis J."/>
            <person name="Roader J."/>
            <person name="Houbraken J."/>
        </authorList>
    </citation>
    <scope>NUCLEOTIDE SEQUENCE</scope>
    <source>
        <strain evidence="3">M34</strain>
    </source>
</reference>
<dbReference type="Pfam" id="PF26639">
    <property type="entry name" value="Het-6_barrel"/>
    <property type="match status" value="1"/>
</dbReference>
<dbReference type="PANTHER" id="PTHR24148">
    <property type="entry name" value="ANKYRIN REPEAT DOMAIN-CONTAINING PROTEIN 39 HOMOLOG-RELATED"/>
    <property type="match status" value="1"/>
</dbReference>
<evidence type="ECO:0000259" key="2">
    <source>
        <dbReference type="Pfam" id="PF06985"/>
    </source>
</evidence>